<accession>A0A832WSP0</accession>
<dbReference type="GeneID" id="1459609"/>
<organism evidence="2 3">
    <name type="scientific">Sulfurisphaera tokodaii</name>
    <dbReference type="NCBI Taxonomy" id="111955"/>
    <lineage>
        <taxon>Archaea</taxon>
        <taxon>Thermoproteota</taxon>
        <taxon>Thermoprotei</taxon>
        <taxon>Sulfolobales</taxon>
        <taxon>Sulfolobaceae</taxon>
        <taxon>Sulfurisphaera</taxon>
    </lineage>
</organism>
<dbReference type="Pfam" id="PF04168">
    <property type="entry name" value="Alpha-E"/>
    <property type="match status" value="1"/>
</dbReference>
<comment type="caution">
    <text evidence="2">The sequence shown here is derived from an EMBL/GenBank/DDBJ whole genome shotgun (WGS) entry which is preliminary data.</text>
</comment>
<dbReference type="OMA" id="IYWAGRY"/>
<protein>
    <recommendedName>
        <fullName evidence="1">DUF403 domain-containing protein</fullName>
    </recommendedName>
</protein>
<reference evidence="2" key="1">
    <citation type="journal article" date="2020" name="bioRxiv">
        <title>A rank-normalized archaeal taxonomy based on genome phylogeny resolves widespread incomplete and uneven classifications.</title>
        <authorList>
            <person name="Rinke C."/>
            <person name="Chuvochina M."/>
            <person name="Mussig A.J."/>
            <person name="Chaumeil P.-A."/>
            <person name="Waite D.W."/>
            <person name="Whitman W.B."/>
            <person name="Parks D.H."/>
            <person name="Hugenholtz P."/>
        </authorList>
    </citation>
    <scope>NUCLEOTIDE SEQUENCE</scope>
    <source>
        <strain evidence="2">UBA8838</strain>
    </source>
</reference>
<evidence type="ECO:0000313" key="2">
    <source>
        <dbReference type="EMBL" id="HII73534.1"/>
    </source>
</evidence>
<sequence>MIPRSTAYKIYWAGRYLERIENMCRISLLALHNGVSLDNLAKEYGLKDGSEIFQYIKNSFVMLREDLRNFVDEKTLIEVNSLGFQIDSDVNDLEGYFIRILNDVNKLSQSLEIFFVKSKEELRIRAQEENEPELFGNKL</sequence>
<dbReference type="EMBL" id="DUJO01000019">
    <property type="protein sequence ID" value="HII73534.1"/>
    <property type="molecule type" value="Genomic_DNA"/>
</dbReference>
<gene>
    <name evidence="2" type="ORF">HA332_03940</name>
</gene>
<dbReference type="AlphaFoldDB" id="A0A832WSP0"/>
<evidence type="ECO:0000259" key="1">
    <source>
        <dbReference type="Pfam" id="PF04168"/>
    </source>
</evidence>
<feature type="domain" description="DUF403" evidence="1">
    <location>
        <begin position="6"/>
        <end position="30"/>
    </location>
</feature>
<dbReference type="RefSeq" id="WP_010979623.1">
    <property type="nucleotide sequence ID" value="NZ_BAABQO010000003.1"/>
</dbReference>
<evidence type="ECO:0000313" key="3">
    <source>
        <dbReference type="Proteomes" id="UP000646844"/>
    </source>
</evidence>
<dbReference type="Proteomes" id="UP000646844">
    <property type="component" value="Unassembled WGS sequence"/>
</dbReference>
<dbReference type="InterPro" id="IPR007296">
    <property type="entry name" value="DUF403"/>
</dbReference>
<proteinExistence type="predicted"/>
<name>A0A832WSP0_9CREN</name>